<dbReference type="AlphaFoldDB" id="A0A918X7E6"/>
<proteinExistence type="predicted"/>
<feature type="compositionally biased region" description="Low complexity" evidence="1">
    <location>
        <begin position="49"/>
        <end position="66"/>
    </location>
</feature>
<sequence length="337" mass="37156">MSRAADGPHPHPLTPADLPAGDEWAHGCPDCHLPIQGGSAGLAAHRRTAAPSTPARATRAARSTSSYERPGRSHPFSEARMPRKPVTWYIATPADGIIEMSRQAGTPVNLAAHVGKVIDHPNPCRAKWYDESRFSYFRMVKRVGEVLEDTGIWPVTWPVRLWSVEPLGETGNWSQRYYPYRLLSHQIRVLEETDPHLALGPCGRDVVSVVQQEIPERAARWAADWDADPEGMSNRKWNWEQCGGPTCGSGRWADSLAMSVSHNHRESAAQTWIEHLARDTVDHTLADTDASMMARCYAYSRATGLAVAAQHQNRFEPYILDALRGVGLDSSAAVAAA</sequence>
<accession>A0A918X7E6</accession>
<evidence type="ECO:0000313" key="3">
    <source>
        <dbReference type="Proteomes" id="UP000638353"/>
    </source>
</evidence>
<protein>
    <submittedName>
        <fullName evidence="2">Uncharacterized protein</fullName>
    </submittedName>
</protein>
<evidence type="ECO:0000256" key="1">
    <source>
        <dbReference type="SAM" id="MobiDB-lite"/>
    </source>
</evidence>
<dbReference type="EMBL" id="BMVC01000024">
    <property type="protein sequence ID" value="GHD15969.1"/>
    <property type="molecule type" value="Genomic_DNA"/>
</dbReference>
<feature type="region of interest" description="Disordered" evidence="1">
    <location>
        <begin position="42"/>
        <end position="79"/>
    </location>
</feature>
<evidence type="ECO:0000313" key="2">
    <source>
        <dbReference type="EMBL" id="GHD15969.1"/>
    </source>
</evidence>
<dbReference type="RefSeq" id="WP_229898525.1">
    <property type="nucleotide sequence ID" value="NZ_BMVC01000024.1"/>
</dbReference>
<feature type="compositionally biased region" description="Basic and acidic residues" evidence="1">
    <location>
        <begin position="69"/>
        <end position="79"/>
    </location>
</feature>
<reference evidence="2" key="1">
    <citation type="journal article" date="2014" name="Int. J. Syst. Evol. Microbiol.">
        <title>Complete genome sequence of Corynebacterium casei LMG S-19264T (=DSM 44701T), isolated from a smear-ripened cheese.</title>
        <authorList>
            <consortium name="US DOE Joint Genome Institute (JGI-PGF)"/>
            <person name="Walter F."/>
            <person name="Albersmeier A."/>
            <person name="Kalinowski J."/>
            <person name="Ruckert C."/>
        </authorList>
    </citation>
    <scope>NUCLEOTIDE SEQUENCE</scope>
    <source>
        <strain evidence="2">JCM 4637</strain>
    </source>
</reference>
<comment type="caution">
    <text evidence="2">The sequence shown here is derived from an EMBL/GenBank/DDBJ whole genome shotgun (WGS) entry which is preliminary data.</text>
</comment>
<reference evidence="2" key="2">
    <citation type="submission" date="2020-09" db="EMBL/GenBank/DDBJ databases">
        <authorList>
            <person name="Sun Q."/>
            <person name="Ohkuma M."/>
        </authorList>
    </citation>
    <scope>NUCLEOTIDE SEQUENCE</scope>
    <source>
        <strain evidence="2">JCM 4637</strain>
    </source>
</reference>
<organism evidence="2 3">
    <name type="scientific">Streptomyces finlayi</name>
    <dbReference type="NCBI Taxonomy" id="67296"/>
    <lineage>
        <taxon>Bacteria</taxon>
        <taxon>Bacillati</taxon>
        <taxon>Actinomycetota</taxon>
        <taxon>Actinomycetes</taxon>
        <taxon>Kitasatosporales</taxon>
        <taxon>Streptomycetaceae</taxon>
        <taxon>Streptomyces</taxon>
    </lineage>
</organism>
<dbReference type="Proteomes" id="UP000638353">
    <property type="component" value="Unassembled WGS sequence"/>
</dbReference>
<gene>
    <name evidence="2" type="ORF">GCM10010334_76540</name>
</gene>
<name>A0A918X7E6_9ACTN</name>